<keyword evidence="3" id="KW-1185">Reference proteome</keyword>
<feature type="domain" description="Glycosyl hydrolase family 13 catalytic" evidence="1">
    <location>
        <begin position="1"/>
        <end position="218"/>
    </location>
</feature>
<dbReference type="SMART" id="SM00642">
    <property type="entry name" value="Aamy"/>
    <property type="match status" value="1"/>
</dbReference>
<dbReference type="Gene3D" id="2.60.40.1180">
    <property type="entry name" value="Golgi alpha-mannosidase II"/>
    <property type="match status" value="1"/>
</dbReference>
<dbReference type="PANTHER" id="PTHR10357:SF179">
    <property type="entry name" value="NEUTRAL AND BASIC AMINO ACID TRANSPORT PROTEIN RBAT"/>
    <property type="match status" value="1"/>
</dbReference>
<name>A0A1H8TRX1_9BRAD</name>
<evidence type="ECO:0000313" key="2">
    <source>
        <dbReference type="EMBL" id="SEO93749.1"/>
    </source>
</evidence>
<dbReference type="GO" id="GO:0009313">
    <property type="term" value="P:oligosaccharide catabolic process"/>
    <property type="evidence" value="ECO:0007669"/>
    <property type="project" value="TreeGrafter"/>
</dbReference>
<dbReference type="SUPFAM" id="SSF51011">
    <property type="entry name" value="Glycosyl hydrolase domain"/>
    <property type="match status" value="1"/>
</dbReference>
<dbReference type="InterPro" id="IPR013780">
    <property type="entry name" value="Glyco_hydro_b"/>
</dbReference>
<dbReference type="PANTHER" id="PTHR10357">
    <property type="entry name" value="ALPHA-AMYLASE FAMILY MEMBER"/>
    <property type="match status" value="1"/>
</dbReference>
<gene>
    <name evidence="2" type="ORF">SAMN05444123_10691</name>
</gene>
<dbReference type="SUPFAM" id="SSF51445">
    <property type="entry name" value="(Trans)glycosidases"/>
    <property type="match status" value="1"/>
</dbReference>
<proteinExistence type="predicted"/>
<dbReference type="EMBL" id="FODT01000006">
    <property type="protein sequence ID" value="SEO93749.1"/>
    <property type="molecule type" value="Genomic_DNA"/>
</dbReference>
<dbReference type="Pfam" id="PF00128">
    <property type="entry name" value="Alpha-amylase"/>
    <property type="match status" value="1"/>
</dbReference>
<evidence type="ECO:0000259" key="1">
    <source>
        <dbReference type="SMART" id="SM00642"/>
    </source>
</evidence>
<sequence>MRAAIYDAMRFWLRKGVDGFRVDVIWHLIKDEMFRDNPPNPEFSPDMPPHAALLPVYSVDRPETLEIVAEMRAVLDEFDQRLLIGEIYLPIERLVAYYGADTQGRLQGAQLPFNFALLSTPWRARAIAALIARYEAALPEGAWPNWVLGNHDRPRVASRVGEAQARVAAMLLLTLRGTPTLYYGDELGMTQVAIAPQDVRDPFEKNVPGIGVGRDGCRTPMQWDASANAGFSDARPWLPLAPDATQDNVANLRADAQSILNLYRALLRLRRRLPQLAQGDYQPLAAEGDLLLYRRHDQGQSVLVALNLGADPVSVGSDAFGLDGEVLLSTFMDRAGERIGATLDLRGDEGVIVGRAPEPVV</sequence>
<evidence type="ECO:0000313" key="3">
    <source>
        <dbReference type="Proteomes" id="UP000199615"/>
    </source>
</evidence>
<dbReference type="AlphaFoldDB" id="A0A1H8TRX1"/>
<protein>
    <submittedName>
        <fullName evidence="2">Alpha-glucosidase</fullName>
    </submittedName>
</protein>
<accession>A0A1H8TRX1</accession>
<dbReference type="GO" id="GO:0004556">
    <property type="term" value="F:alpha-amylase activity"/>
    <property type="evidence" value="ECO:0007669"/>
    <property type="project" value="TreeGrafter"/>
</dbReference>
<dbReference type="Gene3D" id="3.20.20.80">
    <property type="entry name" value="Glycosidases"/>
    <property type="match status" value="1"/>
</dbReference>
<dbReference type="Proteomes" id="UP000199615">
    <property type="component" value="Unassembled WGS sequence"/>
</dbReference>
<organism evidence="2 3">
    <name type="scientific">Rhodopseudomonas pseudopalustris</name>
    <dbReference type="NCBI Taxonomy" id="1513892"/>
    <lineage>
        <taxon>Bacteria</taxon>
        <taxon>Pseudomonadati</taxon>
        <taxon>Pseudomonadota</taxon>
        <taxon>Alphaproteobacteria</taxon>
        <taxon>Hyphomicrobiales</taxon>
        <taxon>Nitrobacteraceae</taxon>
        <taxon>Rhodopseudomonas</taxon>
    </lineage>
</organism>
<dbReference type="InterPro" id="IPR006047">
    <property type="entry name" value="GH13_cat_dom"/>
</dbReference>
<reference evidence="3" key="1">
    <citation type="submission" date="2016-10" db="EMBL/GenBank/DDBJ databases">
        <authorList>
            <person name="Varghese N."/>
            <person name="Submissions S."/>
        </authorList>
    </citation>
    <scope>NUCLEOTIDE SEQUENCE [LARGE SCALE GENOMIC DNA]</scope>
    <source>
        <strain evidence="3">DSM 123</strain>
    </source>
</reference>
<dbReference type="InterPro" id="IPR017853">
    <property type="entry name" value="GH"/>
</dbReference>